<evidence type="ECO:0000313" key="3">
    <source>
        <dbReference type="Proteomes" id="UP001139887"/>
    </source>
</evidence>
<sequence>TTSYADEHYGDSAAMSAEKVKSDLDKANATISELRRQLSEYKAQVEKVGSSRVTPPRSSYAQTSDSIDGLSMQSVAIVALVAFL</sequence>
<reference evidence="2" key="1">
    <citation type="submission" date="2022-07" db="EMBL/GenBank/DDBJ databases">
        <title>Phylogenomic reconstructions and comparative analyses of Kickxellomycotina fungi.</title>
        <authorList>
            <person name="Reynolds N.K."/>
            <person name="Stajich J.E."/>
            <person name="Barry K."/>
            <person name="Grigoriev I.V."/>
            <person name="Crous P."/>
            <person name="Smith M.E."/>
        </authorList>
    </citation>
    <scope>NUCLEOTIDE SEQUENCE</scope>
    <source>
        <strain evidence="2">NRRL 1566</strain>
    </source>
</reference>
<comment type="caution">
    <text evidence="2">The sequence shown here is derived from an EMBL/GenBank/DDBJ whole genome shotgun (WGS) entry which is preliminary data.</text>
</comment>
<dbReference type="AlphaFoldDB" id="A0A9W8LVB2"/>
<feature type="region of interest" description="Disordered" evidence="1">
    <location>
        <begin position="45"/>
        <end position="66"/>
    </location>
</feature>
<organism evidence="2 3">
    <name type="scientific">Coemansia brasiliensis</name>
    <dbReference type="NCBI Taxonomy" id="2650707"/>
    <lineage>
        <taxon>Eukaryota</taxon>
        <taxon>Fungi</taxon>
        <taxon>Fungi incertae sedis</taxon>
        <taxon>Zoopagomycota</taxon>
        <taxon>Kickxellomycotina</taxon>
        <taxon>Kickxellomycetes</taxon>
        <taxon>Kickxellales</taxon>
        <taxon>Kickxellaceae</taxon>
        <taxon>Coemansia</taxon>
    </lineage>
</organism>
<keyword evidence="3" id="KW-1185">Reference proteome</keyword>
<accession>A0A9W8LVB2</accession>
<dbReference type="Proteomes" id="UP001139887">
    <property type="component" value="Unassembled WGS sequence"/>
</dbReference>
<dbReference type="EMBL" id="JANBUW010001335">
    <property type="protein sequence ID" value="KAJ2843659.1"/>
    <property type="molecule type" value="Genomic_DNA"/>
</dbReference>
<protein>
    <submittedName>
        <fullName evidence="2">Uncharacterized protein</fullName>
    </submittedName>
</protein>
<gene>
    <name evidence="2" type="ORF">IWW36_005481</name>
</gene>
<feature type="compositionally biased region" description="Polar residues" evidence="1">
    <location>
        <begin position="51"/>
        <end position="66"/>
    </location>
</feature>
<proteinExistence type="predicted"/>
<feature type="non-terminal residue" evidence="2">
    <location>
        <position position="1"/>
    </location>
</feature>
<evidence type="ECO:0000313" key="2">
    <source>
        <dbReference type="EMBL" id="KAJ2843659.1"/>
    </source>
</evidence>
<evidence type="ECO:0000256" key="1">
    <source>
        <dbReference type="SAM" id="MobiDB-lite"/>
    </source>
</evidence>
<name>A0A9W8LVB2_9FUNG</name>
<feature type="non-terminal residue" evidence="2">
    <location>
        <position position="84"/>
    </location>
</feature>
<dbReference type="OrthoDB" id="264603at2759"/>